<dbReference type="PANTHER" id="PTHR30137">
    <property type="entry name" value="LUCIFERASE-LIKE MONOOXYGENASE"/>
    <property type="match status" value="1"/>
</dbReference>
<dbReference type="GO" id="GO:0016705">
    <property type="term" value="F:oxidoreductase activity, acting on paired donors, with incorporation or reduction of molecular oxygen"/>
    <property type="evidence" value="ECO:0007669"/>
    <property type="project" value="InterPro"/>
</dbReference>
<gene>
    <name evidence="3" type="ORF">PYH69_14185</name>
</gene>
<dbReference type="InterPro" id="IPR036661">
    <property type="entry name" value="Luciferase-like_sf"/>
</dbReference>
<sequence length="334" mass="37896">MVELSVLDYAVIDEGKSAEEALQETVKLAKLADKLNFKRFWLTEHHDVPAFACSSPELMMMHLLSETKRIKLGSGGVMLPHYSPYKIAENFRLLEGLFPNRTDLGIGSNLGTAIVKRALNEGKTDFLDYEQSIKDIRHYITNQDESQRYKGLIAQPHLSHHSDMWLLCTSAESAQIAAEQGIGLTLGTFLLPNQAQIDSAKESVDTYRKAFNRTSLNMSPTVMITTFVIVTDTEQEAEDLLQSLDVWLLGKKQFAEFSRFPSIETAKSYKLSERDQRLIEQHRARVIAGTKEQVKLKIDRLVEDFQANEVLLVPLHPGIKQRCRTLELLSEIYL</sequence>
<name>A0AAX3W3R2_MAMLE</name>
<proteinExistence type="predicted"/>
<dbReference type="SUPFAM" id="SSF51679">
    <property type="entry name" value="Bacterial luciferase-like"/>
    <property type="match status" value="1"/>
</dbReference>
<comment type="similarity">
    <text evidence="1">To bacterial alkanal monooxygenase alpha and beta chains.</text>
</comment>
<evidence type="ECO:0000313" key="4">
    <source>
        <dbReference type="Proteomes" id="UP001223261"/>
    </source>
</evidence>
<evidence type="ECO:0000256" key="1">
    <source>
        <dbReference type="ARBA" id="ARBA00007789"/>
    </source>
</evidence>
<dbReference type="Proteomes" id="UP001223261">
    <property type="component" value="Chromosome"/>
</dbReference>
<dbReference type="AlphaFoldDB" id="A0AAX3W3R2"/>
<dbReference type="RefSeq" id="WP_282862105.1">
    <property type="nucleotide sequence ID" value="NZ_CP118848.1"/>
</dbReference>
<dbReference type="InterPro" id="IPR011251">
    <property type="entry name" value="Luciferase-like_dom"/>
</dbReference>
<dbReference type="EMBL" id="CP118848">
    <property type="protein sequence ID" value="WHI59837.1"/>
    <property type="molecule type" value="Genomic_DNA"/>
</dbReference>
<organism evidence="3 4">
    <name type="scientific">Mammaliicoccus lentus</name>
    <name type="common">Staphylococcus lentus</name>
    <dbReference type="NCBI Taxonomy" id="42858"/>
    <lineage>
        <taxon>Bacteria</taxon>
        <taxon>Bacillati</taxon>
        <taxon>Bacillota</taxon>
        <taxon>Bacilli</taxon>
        <taxon>Bacillales</taxon>
        <taxon>Staphylococcaceae</taxon>
        <taxon>Mammaliicoccus</taxon>
    </lineage>
</organism>
<dbReference type="PANTHER" id="PTHR30137:SF6">
    <property type="entry name" value="LUCIFERASE-LIKE MONOOXYGENASE"/>
    <property type="match status" value="1"/>
</dbReference>
<dbReference type="InterPro" id="IPR019949">
    <property type="entry name" value="CmoO-like"/>
</dbReference>
<evidence type="ECO:0000259" key="2">
    <source>
        <dbReference type="Pfam" id="PF00296"/>
    </source>
</evidence>
<dbReference type="Gene3D" id="3.20.20.30">
    <property type="entry name" value="Luciferase-like domain"/>
    <property type="match status" value="1"/>
</dbReference>
<dbReference type="NCBIfam" id="TIGR03558">
    <property type="entry name" value="oxido_grp_1"/>
    <property type="match status" value="1"/>
</dbReference>
<feature type="domain" description="Luciferase-like" evidence="2">
    <location>
        <begin position="5"/>
        <end position="303"/>
    </location>
</feature>
<dbReference type="GO" id="GO:0005829">
    <property type="term" value="C:cytosol"/>
    <property type="evidence" value="ECO:0007669"/>
    <property type="project" value="TreeGrafter"/>
</dbReference>
<dbReference type="InterPro" id="IPR050766">
    <property type="entry name" value="Bact_Lucif_Oxidored"/>
</dbReference>
<dbReference type="Pfam" id="PF00296">
    <property type="entry name" value="Bac_luciferase"/>
    <property type="match status" value="1"/>
</dbReference>
<reference evidence="3" key="1">
    <citation type="journal article" date="2023" name="Antibiotics">
        <title>Prevalence and Molecular Characterization of Methicillin-Resistant Staphylococci (MRS) and Mammaliicocci (MRM) in Dromedary Camels from Algeria: First Detection of SCCmec-mecC Hybrid in Methicillin-Resistant Mammaliicoccus lentus.</title>
        <authorList>
            <person name="Belhout C."/>
            <person name="Boyen F."/>
            <person name="Vereecke N."/>
            <person name="Theuns S."/>
            <person name="Taibi N."/>
            <person name="Stegger M."/>
            <person name="de la Fe-Rodriguez P.Y."/>
            <person name="Bouayad L."/>
            <person name="Elgroud R."/>
            <person name="Butaye P."/>
        </authorList>
    </citation>
    <scope>NUCLEOTIDE SEQUENCE</scope>
    <source>
        <strain evidence="3">7048</strain>
    </source>
</reference>
<evidence type="ECO:0000313" key="3">
    <source>
        <dbReference type="EMBL" id="WHI59837.1"/>
    </source>
</evidence>
<protein>
    <submittedName>
        <fullName evidence="3">LLM class flavin-dependent oxidoreductase</fullName>
    </submittedName>
</protein>
<accession>A0AAX3W3R2</accession>